<dbReference type="RefSeq" id="WP_044218584.1">
    <property type="nucleotide sequence ID" value="NZ_JBKAGJ010000018.1"/>
</dbReference>
<evidence type="ECO:0008006" key="3">
    <source>
        <dbReference type="Google" id="ProtNLM"/>
    </source>
</evidence>
<dbReference type="Gene3D" id="3.90.930.1">
    <property type="match status" value="1"/>
</dbReference>
<evidence type="ECO:0000313" key="2">
    <source>
        <dbReference type="Proteomes" id="UP000029736"/>
    </source>
</evidence>
<dbReference type="OrthoDB" id="659070at2"/>
<dbReference type="Proteomes" id="UP000029736">
    <property type="component" value="Unassembled WGS sequence"/>
</dbReference>
<keyword evidence="2" id="KW-1185">Reference proteome</keyword>
<reference evidence="1 2" key="1">
    <citation type="journal article" date="2014" name="Int. J. Syst. Evol. Microbiol.">
        <title>Phaeodactylibacter xiamenensis gen. nov., sp. nov., a member of the family Saprospiraceae isolated from the marine alga Phaeodactylum tricornutum.</title>
        <authorList>
            <person name="Chen Z.Jr."/>
            <person name="Lei X."/>
            <person name="Lai Q."/>
            <person name="Li Y."/>
            <person name="Zhang B."/>
            <person name="Zhang J."/>
            <person name="Zhang H."/>
            <person name="Yang L."/>
            <person name="Zheng W."/>
            <person name="Tian Y."/>
            <person name="Yu Z."/>
            <person name="Xu H.Jr."/>
            <person name="Zheng T."/>
        </authorList>
    </citation>
    <scope>NUCLEOTIDE SEQUENCE [LARGE SCALE GENOMIC DNA]</scope>
    <source>
        <strain evidence="1 2">KD52</strain>
    </source>
</reference>
<dbReference type="Pfam" id="PF07661">
    <property type="entry name" value="MORN_2"/>
    <property type="match status" value="5"/>
</dbReference>
<evidence type="ECO:0000313" key="1">
    <source>
        <dbReference type="EMBL" id="KGE88722.1"/>
    </source>
</evidence>
<dbReference type="STRING" id="1524460.IX84_08700"/>
<gene>
    <name evidence="1" type="ORF">IX84_08700</name>
</gene>
<sequence length="201" mass="23534">MKHIWIAIAAVLLLATGCKSKIEQVENIDSYGYTERYQRSKEDFAKQGLYQKFDEQGRLMEEATYENDTLNGLRVLYFETGDTQIVETYRQGIFDGPYRSYYESGQLNLSGQYEANEMTGDWDRYYENGQLMERVRFEDNAENGPFIEYHENGNLKAEGAYLNGDNEHGLLKLYDEQGELKRKMNCEQGICRTIWKREGEE</sequence>
<dbReference type="AlphaFoldDB" id="A0A098SCE8"/>
<dbReference type="Gene3D" id="2.20.110.10">
    <property type="entry name" value="Histone H3 K4-specific methyltransferase SET7/9 N-terminal domain"/>
    <property type="match status" value="1"/>
</dbReference>
<name>A0A098SCE8_9BACT</name>
<proteinExistence type="predicted"/>
<accession>A0A098SCE8</accession>
<protein>
    <recommendedName>
        <fullName evidence="3">Toxin-antitoxin system YwqK family antitoxin</fullName>
    </recommendedName>
</protein>
<dbReference type="InterPro" id="IPR011652">
    <property type="entry name" value="MORN_2"/>
</dbReference>
<comment type="caution">
    <text evidence="1">The sequence shown here is derived from an EMBL/GenBank/DDBJ whole genome shotgun (WGS) entry which is preliminary data.</text>
</comment>
<dbReference type="PROSITE" id="PS51257">
    <property type="entry name" value="PROKAR_LIPOPROTEIN"/>
    <property type="match status" value="1"/>
</dbReference>
<dbReference type="SUPFAM" id="SSF82185">
    <property type="entry name" value="Histone H3 K4-specific methyltransferase SET7/9 N-terminal domain"/>
    <property type="match status" value="1"/>
</dbReference>
<organism evidence="1 2">
    <name type="scientific">Phaeodactylibacter xiamenensis</name>
    <dbReference type="NCBI Taxonomy" id="1524460"/>
    <lineage>
        <taxon>Bacteria</taxon>
        <taxon>Pseudomonadati</taxon>
        <taxon>Bacteroidota</taxon>
        <taxon>Saprospiria</taxon>
        <taxon>Saprospirales</taxon>
        <taxon>Haliscomenobacteraceae</taxon>
        <taxon>Phaeodactylibacter</taxon>
    </lineage>
</organism>
<dbReference type="EMBL" id="JPOS01000018">
    <property type="protein sequence ID" value="KGE88722.1"/>
    <property type="molecule type" value="Genomic_DNA"/>
</dbReference>